<keyword evidence="3" id="KW-1185">Reference proteome</keyword>
<proteinExistence type="predicted"/>
<reference evidence="2 3" key="1">
    <citation type="submission" date="2024-06" db="EMBL/GenBank/DDBJ databases">
        <title>The Natural Products Discovery Center: Release of the First 8490 Sequenced Strains for Exploring Actinobacteria Biosynthetic Diversity.</title>
        <authorList>
            <person name="Kalkreuter E."/>
            <person name="Kautsar S.A."/>
            <person name="Yang D."/>
            <person name="Bader C.D."/>
            <person name="Teijaro C.N."/>
            <person name="Fluegel L."/>
            <person name="Davis C.M."/>
            <person name="Simpson J.R."/>
            <person name="Lauterbach L."/>
            <person name="Steele A.D."/>
            <person name="Gui C."/>
            <person name="Meng S."/>
            <person name="Li G."/>
            <person name="Viehrig K."/>
            <person name="Ye F."/>
            <person name="Su P."/>
            <person name="Kiefer A.F."/>
            <person name="Nichols A."/>
            <person name="Cepeda A.J."/>
            <person name="Yan W."/>
            <person name="Fan B."/>
            <person name="Jiang Y."/>
            <person name="Adhikari A."/>
            <person name="Zheng C.-J."/>
            <person name="Schuster L."/>
            <person name="Cowan T.M."/>
            <person name="Smanski M.J."/>
            <person name="Chevrette M.G."/>
            <person name="De Carvalho L.P.S."/>
            <person name="Shen B."/>
        </authorList>
    </citation>
    <scope>NUCLEOTIDE SEQUENCE [LARGE SCALE GENOMIC DNA]</scope>
    <source>
        <strain evidence="2 3">NPDC033039</strain>
    </source>
</reference>
<dbReference type="Gene3D" id="3.40.50.2020">
    <property type="match status" value="1"/>
</dbReference>
<evidence type="ECO:0000313" key="3">
    <source>
        <dbReference type="Proteomes" id="UP001550853"/>
    </source>
</evidence>
<dbReference type="GO" id="GO:0016757">
    <property type="term" value="F:glycosyltransferase activity"/>
    <property type="evidence" value="ECO:0007669"/>
    <property type="project" value="UniProtKB-KW"/>
</dbReference>
<dbReference type="SUPFAM" id="SSF53271">
    <property type="entry name" value="PRTase-like"/>
    <property type="match status" value="1"/>
</dbReference>
<dbReference type="Proteomes" id="UP001550853">
    <property type="component" value="Unassembled WGS sequence"/>
</dbReference>
<keyword evidence="2" id="KW-0808">Transferase</keyword>
<sequence>MRYFDRRHAGEALATRCLALVRTGALTDPLVVALPRGGVPVAAVVARALGAPLEVLVARKIGVPGRPEVGVGALVGEDPPVFDEGALAALGLTAERLAGDVERERAELRRREEAYRAGRPPLGAAEVTGRAVLLVDDGLATGGTARAALRYLRRWDPARLVLAVPVGDAAAAAALREEADDVECVHQPRNFHGVGEWYLDFDQVQDAEVISILRGSGTAV</sequence>
<dbReference type="RefSeq" id="WP_030279327.1">
    <property type="nucleotide sequence ID" value="NZ_JBEZVI010000001.1"/>
</dbReference>
<organism evidence="2 3">
    <name type="scientific">Streptomyces catenulae</name>
    <dbReference type="NCBI Taxonomy" id="66875"/>
    <lineage>
        <taxon>Bacteria</taxon>
        <taxon>Bacillati</taxon>
        <taxon>Actinomycetota</taxon>
        <taxon>Actinomycetes</taxon>
        <taxon>Kitasatosporales</taxon>
        <taxon>Streptomycetaceae</taxon>
        <taxon>Streptomyces</taxon>
    </lineage>
</organism>
<dbReference type="EMBL" id="JBEZVI010000001">
    <property type="protein sequence ID" value="MEU3708695.1"/>
    <property type="molecule type" value="Genomic_DNA"/>
</dbReference>
<comment type="caution">
    <text evidence="2">The sequence shown here is derived from an EMBL/GenBank/DDBJ whole genome shotgun (WGS) entry which is preliminary data.</text>
</comment>
<evidence type="ECO:0000313" key="2">
    <source>
        <dbReference type="EMBL" id="MEU3708695.1"/>
    </source>
</evidence>
<accession>A0ABV2YSH6</accession>
<dbReference type="Pfam" id="PF00156">
    <property type="entry name" value="Pribosyltran"/>
    <property type="match status" value="1"/>
</dbReference>
<protein>
    <submittedName>
        <fullName evidence="2">Phosphoribosyltransferase family protein</fullName>
    </submittedName>
</protein>
<keyword evidence="2" id="KW-0328">Glycosyltransferase</keyword>
<evidence type="ECO:0000259" key="1">
    <source>
        <dbReference type="Pfam" id="PF00156"/>
    </source>
</evidence>
<dbReference type="Gene3D" id="3.30.1310.20">
    <property type="entry name" value="PRTase-like"/>
    <property type="match status" value="1"/>
</dbReference>
<feature type="domain" description="Phosphoribosyltransferase" evidence="1">
    <location>
        <begin position="24"/>
        <end position="193"/>
    </location>
</feature>
<dbReference type="InterPro" id="IPR029057">
    <property type="entry name" value="PRTase-like"/>
</dbReference>
<dbReference type="InterPro" id="IPR000836">
    <property type="entry name" value="PRTase_dom"/>
</dbReference>
<dbReference type="CDD" id="cd06223">
    <property type="entry name" value="PRTases_typeI"/>
    <property type="match status" value="1"/>
</dbReference>
<name>A0ABV2YSH6_9ACTN</name>
<gene>
    <name evidence="2" type="ORF">AB0E61_01170</name>
</gene>